<reference evidence="1" key="1">
    <citation type="journal article" date="2023" name="Mol. Biol. Evol.">
        <title>Third-Generation Sequencing Reveals the Adaptive Role of the Epigenome in Three Deep-Sea Polychaetes.</title>
        <authorList>
            <person name="Perez M."/>
            <person name="Aroh O."/>
            <person name="Sun Y."/>
            <person name="Lan Y."/>
            <person name="Juniper S.K."/>
            <person name="Young C.R."/>
            <person name="Angers B."/>
            <person name="Qian P.Y."/>
        </authorList>
    </citation>
    <scope>NUCLEOTIDE SEQUENCE</scope>
    <source>
        <strain evidence="1">P08H-3</strain>
    </source>
</reference>
<dbReference type="Proteomes" id="UP001208570">
    <property type="component" value="Unassembled WGS sequence"/>
</dbReference>
<proteinExistence type="predicted"/>
<evidence type="ECO:0000313" key="1">
    <source>
        <dbReference type="EMBL" id="KAK2152953.1"/>
    </source>
</evidence>
<organism evidence="1 2">
    <name type="scientific">Paralvinella palmiformis</name>
    <dbReference type="NCBI Taxonomy" id="53620"/>
    <lineage>
        <taxon>Eukaryota</taxon>
        <taxon>Metazoa</taxon>
        <taxon>Spiralia</taxon>
        <taxon>Lophotrochozoa</taxon>
        <taxon>Annelida</taxon>
        <taxon>Polychaeta</taxon>
        <taxon>Sedentaria</taxon>
        <taxon>Canalipalpata</taxon>
        <taxon>Terebellida</taxon>
        <taxon>Terebelliformia</taxon>
        <taxon>Alvinellidae</taxon>
        <taxon>Paralvinella</taxon>
    </lineage>
</organism>
<dbReference type="AlphaFoldDB" id="A0AAD9JHW7"/>
<protein>
    <recommendedName>
        <fullName evidence="3">Chitin-binding type-2 domain-containing protein</fullName>
    </recommendedName>
</protein>
<gene>
    <name evidence="1" type="ORF">LSH36_313g00008</name>
</gene>
<accession>A0AAD9JHW7</accession>
<evidence type="ECO:0000313" key="2">
    <source>
        <dbReference type="Proteomes" id="UP001208570"/>
    </source>
</evidence>
<name>A0AAD9JHW7_9ANNE</name>
<evidence type="ECO:0008006" key="3">
    <source>
        <dbReference type="Google" id="ProtNLM"/>
    </source>
</evidence>
<keyword evidence="2" id="KW-1185">Reference proteome</keyword>
<dbReference type="EMBL" id="JAODUP010000313">
    <property type="protein sequence ID" value="KAK2152953.1"/>
    <property type="molecule type" value="Genomic_DNA"/>
</dbReference>
<comment type="caution">
    <text evidence="1">The sequence shown here is derived from an EMBL/GenBank/DDBJ whole genome shotgun (WGS) entry which is preliminary data.</text>
</comment>
<sequence length="157" mass="17692">MYLSANASVRTLIEKLFAKNENSTLQCPTLDTVSDRNVIRCLLKCTRRNSCFGLNLYASDSGSSVSSLCYADDSGLVRMISSAIENTVYVVSDLLLATTTETPRGYNCQTNDPCRKDGQKYFPHEIPTRYIKCFVEGCREFVCDEEKNWNQSLIHCT</sequence>